<evidence type="ECO:0000256" key="3">
    <source>
        <dbReference type="ARBA" id="ARBA00022448"/>
    </source>
</evidence>
<dbReference type="NCBIfam" id="NF037995">
    <property type="entry name" value="TRAP_S1"/>
    <property type="match status" value="1"/>
</dbReference>
<dbReference type="InterPro" id="IPR004682">
    <property type="entry name" value="TRAP_DctP"/>
</dbReference>
<dbReference type="CDD" id="cd13675">
    <property type="entry name" value="PBP2_TRAP_SBP_like_5"/>
    <property type="match status" value="1"/>
</dbReference>
<dbReference type="PANTHER" id="PTHR33376">
    <property type="match status" value="1"/>
</dbReference>
<keyword evidence="4" id="KW-0732">Signal</keyword>
<dbReference type="NCBIfam" id="TIGR00787">
    <property type="entry name" value="dctP"/>
    <property type="match status" value="1"/>
</dbReference>
<reference evidence="7 8" key="1">
    <citation type="journal article" date="2013" name="Genome Announc.">
        <title>Draft Genome of the Marine Gammaproteobacterium Halomonas titanicae.</title>
        <authorList>
            <person name="Sanchez-Porro C."/>
            <person name="de la Haba R.R."/>
            <person name="Cruz-Hernandez N."/>
            <person name="Gonzalez J.M."/>
            <person name="Reyes-Guirao C."/>
            <person name="Navarro-Sampedro L."/>
            <person name="Carballo M."/>
            <person name="Ventosa A."/>
        </authorList>
    </citation>
    <scope>NUCLEOTIDE SEQUENCE [LARGE SCALE GENOMIC DNA]</scope>
    <source>
        <strain evidence="7 8">BH1</strain>
    </source>
</reference>
<protein>
    <submittedName>
        <fullName evidence="7">Extracellular solute-binding protein, family 7, bacteria</fullName>
    </submittedName>
</protein>
<dbReference type="AlphaFoldDB" id="L9UCW1"/>
<dbReference type="Proteomes" id="UP000011651">
    <property type="component" value="Unassembled WGS sequence"/>
</dbReference>
<evidence type="ECO:0000313" key="8">
    <source>
        <dbReference type="Proteomes" id="UP000011651"/>
    </source>
</evidence>
<dbReference type="Gene3D" id="3.40.190.170">
    <property type="entry name" value="Bacterial extracellular solute-binding protein, family 7"/>
    <property type="match status" value="1"/>
</dbReference>
<feature type="region of interest" description="Disordered" evidence="6">
    <location>
        <begin position="1"/>
        <end position="26"/>
    </location>
</feature>
<gene>
    <name evidence="7" type="ORF">HALTITAN_0125</name>
</gene>
<evidence type="ECO:0000256" key="2">
    <source>
        <dbReference type="ARBA" id="ARBA00009023"/>
    </source>
</evidence>
<dbReference type="PIRSF" id="PIRSF006470">
    <property type="entry name" value="DctB"/>
    <property type="match status" value="1"/>
</dbReference>
<comment type="caution">
    <text evidence="7">The sequence shown here is derived from an EMBL/GenBank/DDBJ whole genome shotgun (WGS) entry which is preliminary data.</text>
</comment>
<keyword evidence="5" id="KW-0175">Coiled coil</keyword>
<accession>L9UCW1</accession>
<dbReference type="InterPro" id="IPR038404">
    <property type="entry name" value="TRAP_DctP_sf"/>
</dbReference>
<keyword evidence="3" id="KW-0813">Transport</keyword>
<evidence type="ECO:0000313" key="7">
    <source>
        <dbReference type="EMBL" id="ELY22517.1"/>
    </source>
</evidence>
<organism evidence="7 8">
    <name type="scientific">Vreelandella titanicae BH1</name>
    <dbReference type="NCBI Taxonomy" id="1204738"/>
    <lineage>
        <taxon>Bacteria</taxon>
        <taxon>Pseudomonadati</taxon>
        <taxon>Pseudomonadota</taxon>
        <taxon>Gammaproteobacteria</taxon>
        <taxon>Oceanospirillales</taxon>
        <taxon>Halomonadaceae</taxon>
        <taxon>Vreelandella</taxon>
    </lineage>
</organism>
<evidence type="ECO:0000256" key="1">
    <source>
        <dbReference type="ARBA" id="ARBA00004196"/>
    </source>
</evidence>
<dbReference type="EMBL" id="AOPO01000001">
    <property type="protein sequence ID" value="ELY22517.1"/>
    <property type="molecule type" value="Genomic_DNA"/>
</dbReference>
<comment type="similarity">
    <text evidence="2">Belongs to the bacterial solute-binding protein 7 family.</text>
</comment>
<sequence>MSLRTPPSQQHKEGTSMTKQHSTKTPTITRHALVAAISGIATVGIALQAHAATEVNLGHTLSDSSHYSVGADAFKEALERLSDGEFTVTEHTSGSLGGEREMIEGLQIGTVDVVITSTGPLGNFVPETYVLDLPFLFENYDQARCVLDSELGDELLEKMADHDLVGLAWTENGFRHLTNSQREIATPADAEGLRVRTMENEVHQEAFRQMGARPTPMAFPELFTALQQGTVDGQENPITVIVATNFWEVQDYLSLTGHVYSPAIVLGSPILLDGLSDEERGWFREAAVASAEATREEVSRLEREGVALLEENGMTVKTDIDVAPFQEAVQPAYEIFTSEYGTEMLERIQDKASSC</sequence>
<dbReference type="Pfam" id="PF03480">
    <property type="entry name" value="DctP"/>
    <property type="match status" value="1"/>
</dbReference>
<dbReference type="GO" id="GO:0030288">
    <property type="term" value="C:outer membrane-bounded periplasmic space"/>
    <property type="evidence" value="ECO:0007669"/>
    <property type="project" value="InterPro"/>
</dbReference>
<dbReference type="PANTHER" id="PTHR33376:SF4">
    <property type="entry name" value="SIALIC ACID-BINDING PERIPLASMIC PROTEIN SIAP"/>
    <property type="match status" value="1"/>
</dbReference>
<feature type="coiled-coil region" evidence="5">
    <location>
        <begin position="284"/>
        <end position="311"/>
    </location>
</feature>
<dbReference type="InterPro" id="IPR018389">
    <property type="entry name" value="DctP_fam"/>
</dbReference>
<dbReference type="PATRIC" id="fig|1204738.3.peg.181"/>
<comment type="subcellular location">
    <subcellularLocation>
        <location evidence="1">Cell envelope</location>
    </subcellularLocation>
</comment>
<dbReference type="GO" id="GO:0055085">
    <property type="term" value="P:transmembrane transport"/>
    <property type="evidence" value="ECO:0007669"/>
    <property type="project" value="InterPro"/>
</dbReference>
<evidence type="ECO:0000256" key="6">
    <source>
        <dbReference type="SAM" id="MobiDB-lite"/>
    </source>
</evidence>
<evidence type="ECO:0000256" key="4">
    <source>
        <dbReference type="ARBA" id="ARBA00022729"/>
    </source>
</evidence>
<proteinExistence type="inferred from homology"/>
<evidence type="ECO:0000256" key="5">
    <source>
        <dbReference type="SAM" id="Coils"/>
    </source>
</evidence>
<name>L9UCW1_9GAMM</name>